<feature type="region of interest" description="Disordered" evidence="1">
    <location>
        <begin position="595"/>
        <end position="627"/>
    </location>
</feature>
<protein>
    <recommendedName>
        <fullName evidence="2">PTC1-like winged helix-turn-helix domain-containing protein</fullName>
    </recommendedName>
</protein>
<feature type="compositionally biased region" description="Acidic residues" evidence="1">
    <location>
        <begin position="264"/>
        <end position="301"/>
    </location>
</feature>
<dbReference type="InterPro" id="IPR044221">
    <property type="entry name" value="DYAD/AMEIOTIC1"/>
</dbReference>
<dbReference type="InterPro" id="IPR059080">
    <property type="entry name" value="WHD_PTC1"/>
</dbReference>
<sequence>MVMETYYRKRLKKTNHHQSNVSCHKEGEQVSIAAIEPSPPVLGRLPPPPHSSDRALLFKGPDDDGDKKNHIIPGFLYEIDPKHLPPRTPVQLRSIRVAMVCEKTEMNVAVRFPSKESLKAFFIYSIRETHPALDEKFVMGIALANKVLVNLVTAQTFSEQKNLESFWLIDSSTAEYLYKDNNKINIGVTHKMGVDSCLSDSLKLNGLVRWGVRKQVKYMGRHREVDDHVVNGQVLLPSCIDGMDGSHLELEAVCDAEKKNRDDDIGEEEKDDDDDEEEDEEGEGEEISGDDQENEDEEEENDKIIKRAKGSNRDLKRKKYNFRNISVKKPKRENKKPGIKKDKGRARFNKQALVLRNPKDRWSAERYKMAEENLFSVMKSKEATAEKPILRPQLRAEARKKIGDTGLLDHLLKHMAGKLTPGSDKRFRRRHNRDGAMEYWLENADLVNIRKNAGVTDPYWVPPPGWKPGDSPTQDPICARELKVLKDGFSKMERDFMAIKMQLEDELGKLRREFNELASSEKGQEEENNQQAITVLGSQTSPSDISQRLDQLAISLDSSKCDLGSAYVPVERYKEQLMAISDIVKEIEEKLEQSSARKEEASLMVQQDTRSTKEKNSKQQQLQKALIGPTTGKALSETGKVIQNSEQLNVVAEKAAKIERMKSGFRICKPQGTFLWPNMVKDNDYINITNKSSSSGSNQVMVQVEVPTPPSVNSSTAALAQPPHQLLVKPLAEKRAVKVTVCTNYNHEDDASAPPKFNAMPLSQVSSNVSTRPWESDPFHEATKVMMGLGGAYDDTSTNCCYSSLPCEVVDNKWLALSNLYSASADSANTHSLTK</sequence>
<organism evidence="3 4">
    <name type="scientific">Castilleja foliolosa</name>
    <dbReference type="NCBI Taxonomy" id="1961234"/>
    <lineage>
        <taxon>Eukaryota</taxon>
        <taxon>Viridiplantae</taxon>
        <taxon>Streptophyta</taxon>
        <taxon>Embryophyta</taxon>
        <taxon>Tracheophyta</taxon>
        <taxon>Spermatophyta</taxon>
        <taxon>Magnoliopsida</taxon>
        <taxon>eudicotyledons</taxon>
        <taxon>Gunneridae</taxon>
        <taxon>Pentapetalae</taxon>
        <taxon>asterids</taxon>
        <taxon>lamiids</taxon>
        <taxon>Lamiales</taxon>
        <taxon>Orobanchaceae</taxon>
        <taxon>Pedicularideae</taxon>
        <taxon>Castillejinae</taxon>
        <taxon>Castilleja</taxon>
    </lineage>
</organism>
<evidence type="ECO:0000256" key="1">
    <source>
        <dbReference type="SAM" id="MobiDB-lite"/>
    </source>
</evidence>
<reference evidence="4" key="1">
    <citation type="journal article" date="2024" name="IScience">
        <title>Strigolactones Initiate the Formation of Haustorium-like Structures in Castilleja.</title>
        <authorList>
            <person name="Buerger M."/>
            <person name="Peterson D."/>
            <person name="Chory J."/>
        </authorList>
    </citation>
    <scope>NUCLEOTIDE SEQUENCE [LARGE SCALE GENOMIC DNA]</scope>
</reference>
<comment type="caution">
    <text evidence="3">The sequence shown here is derived from an EMBL/GenBank/DDBJ whole genome shotgun (WGS) entry which is preliminary data.</text>
</comment>
<dbReference type="AlphaFoldDB" id="A0ABD3DSC0"/>
<accession>A0ABD3DSC0</accession>
<feature type="domain" description="PTC1-like winged helix-turn-helix" evidence="2">
    <location>
        <begin position="361"/>
        <end position="443"/>
    </location>
</feature>
<evidence type="ECO:0000313" key="4">
    <source>
        <dbReference type="Proteomes" id="UP001632038"/>
    </source>
</evidence>
<dbReference type="PANTHER" id="PTHR46740">
    <property type="entry name" value="PROTEIN DYAD"/>
    <property type="match status" value="1"/>
</dbReference>
<name>A0ABD3DSC0_9LAMI</name>
<feature type="region of interest" description="Disordered" evidence="1">
    <location>
        <begin position="258"/>
        <end position="343"/>
    </location>
</feature>
<proteinExistence type="predicted"/>
<dbReference type="PANTHER" id="PTHR46740:SF2">
    <property type="entry name" value="PROTEIN DYAD"/>
    <property type="match status" value="1"/>
</dbReference>
<evidence type="ECO:0000259" key="2">
    <source>
        <dbReference type="Pfam" id="PF25874"/>
    </source>
</evidence>
<dbReference type="EMBL" id="JAVIJP010000013">
    <property type="protein sequence ID" value="KAL3645178.1"/>
    <property type="molecule type" value="Genomic_DNA"/>
</dbReference>
<evidence type="ECO:0000313" key="3">
    <source>
        <dbReference type="EMBL" id="KAL3645178.1"/>
    </source>
</evidence>
<dbReference type="Proteomes" id="UP001632038">
    <property type="component" value="Unassembled WGS sequence"/>
</dbReference>
<gene>
    <name evidence="3" type="ORF">CASFOL_010358</name>
</gene>
<feature type="compositionally biased region" description="Basic residues" evidence="1">
    <location>
        <begin position="306"/>
        <end position="334"/>
    </location>
</feature>
<dbReference type="Pfam" id="PF25874">
    <property type="entry name" value="WHD_plant_repro"/>
    <property type="match status" value="1"/>
</dbReference>
<keyword evidence="4" id="KW-1185">Reference proteome</keyword>